<dbReference type="InterPro" id="IPR015424">
    <property type="entry name" value="PyrdxlP-dep_Trfase"/>
</dbReference>
<organism evidence="7 8">
    <name type="scientific">Rhizobium leguminosarum</name>
    <dbReference type="NCBI Taxonomy" id="384"/>
    <lineage>
        <taxon>Bacteria</taxon>
        <taxon>Pseudomonadati</taxon>
        <taxon>Pseudomonadota</taxon>
        <taxon>Alphaproteobacteria</taxon>
        <taxon>Hyphomicrobiales</taxon>
        <taxon>Rhizobiaceae</taxon>
        <taxon>Rhizobium/Agrobacterium group</taxon>
        <taxon>Rhizobium</taxon>
    </lineage>
</organism>
<dbReference type="RefSeq" id="WP_105008749.1">
    <property type="nucleotide sequence ID" value="NZ_CP025013.1"/>
</dbReference>
<evidence type="ECO:0000256" key="1">
    <source>
        <dbReference type="ARBA" id="ARBA00001933"/>
    </source>
</evidence>
<keyword evidence="7" id="KW-0614">Plasmid</keyword>
<dbReference type="Gene3D" id="3.90.1150.10">
    <property type="entry name" value="Aspartate Aminotransferase, domain 1"/>
    <property type="match status" value="1"/>
</dbReference>
<evidence type="ECO:0000256" key="2">
    <source>
        <dbReference type="ARBA" id="ARBA00012224"/>
    </source>
</evidence>
<dbReference type="PANTHER" id="PTHR43525:SF1">
    <property type="entry name" value="PROTEIN MALY"/>
    <property type="match status" value="1"/>
</dbReference>
<comment type="similarity">
    <text evidence="5">Belongs to the class-II pyridoxal-phosphate-dependent aminotransferase family. MalY/PatB cystathionine beta-lyase subfamily.</text>
</comment>
<dbReference type="InterPro" id="IPR015422">
    <property type="entry name" value="PyrdxlP-dep_Trfase_small"/>
</dbReference>
<dbReference type="AlphaFoldDB" id="A0A2K9ZCR7"/>
<dbReference type="Pfam" id="PF00155">
    <property type="entry name" value="Aminotran_1_2"/>
    <property type="match status" value="1"/>
</dbReference>
<dbReference type="EC" id="4.4.1.13" evidence="2"/>
<dbReference type="InterPro" id="IPR051798">
    <property type="entry name" value="Class-II_PLP-Dep_Aminotrans"/>
</dbReference>
<evidence type="ECO:0000256" key="5">
    <source>
        <dbReference type="ARBA" id="ARBA00037974"/>
    </source>
</evidence>
<dbReference type="GO" id="GO:0047804">
    <property type="term" value="F:cysteine-S-conjugate beta-lyase activity"/>
    <property type="evidence" value="ECO:0007669"/>
    <property type="project" value="UniProtKB-EC"/>
</dbReference>
<dbReference type="Gene3D" id="3.40.640.10">
    <property type="entry name" value="Type I PLP-dependent aspartate aminotransferase-like (Major domain)"/>
    <property type="match status" value="1"/>
</dbReference>
<name>A0A2K9ZCR7_RHILE</name>
<dbReference type="SUPFAM" id="SSF53383">
    <property type="entry name" value="PLP-dependent transferases"/>
    <property type="match status" value="1"/>
</dbReference>
<dbReference type="CDD" id="cd00609">
    <property type="entry name" value="AAT_like"/>
    <property type="match status" value="1"/>
</dbReference>
<keyword evidence="4" id="KW-0456">Lyase</keyword>
<evidence type="ECO:0000256" key="3">
    <source>
        <dbReference type="ARBA" id="ARBA00022898"/>
    </source>
</evidence>
<feature type="domain" description="Aminotransferase class I/classII large" evidence="6">
    <location>
        <begin position="125"/>
        <end position="402"/>
    </location>
</feature>
<keyword evidence="7" id="KW-0808">Transferase</keyword>
<dbReference type="InterPro" id="IPR015421">
    <property type="entry name" value="PyrdxlP-dep_Trfase_major"/>
</dbReference>
<reference evidence="7 8" key="1">
    <citation type="submission" date="2017-11" db="EMBL/GenBank/DDBJ databases">
        <title>Complete genome of Rhizobium leguminosarum Norway, an ineffective micro-symbiont.</title>
        <authorList>
            <person name="Hoffrichter A."/>
            <person name="Liang J."/>
            <person name="Brachmann A."/>
            <person name="Marin M."/>
        </authorList>
    </citation>
    <scope>NUCLEOTIDE SEQUENCE [LARGE SCALE GENOMIC DNA]</scope>
    <source>
        <strain evidence="7 8">Norway</strain>
        <plasmid evidence="8">Plasmid prln1</plasmid>
    </source>
</reference>
<dbReference type="PANTHER" id="PTHR43525">
    <property type="entry name" value="PROTEIN MALY"/>
    <property type="match status" value="1"/>
</dbReference>
<accession>A0A2K9ZCR7</accession>
<gene>
    <name evidence="7" type="ORF">CUJ84_pRLN1000599</name>
</gene>
<evidence type="ECO:0000313" key="8">
    <source>
        <dbReference type="Proteomes" id="UP000238523"/>
    </source>
</evidence>
<evidence type="ECO:0000313" key="7">
    <source>
        <dbReference type="EMBL" id="AUW46057.1"/>
    </source>
</evidence>
<dbReference type="Proteomes" id="UP000238523">
    <property type="component" value="Plasmid pRLN1"/>
</dbReference>
<dbReference type="GO" id="GO:0030170">
    <property type="term" value="F:pyridoxal phosphate binding"/>
    <property type="evidence" value="ECO:0007669"/>
    <property type="project" value="InterPro"/>
</dbReference>
<keyword evidence="3" id="KW-0663">Pyridoxal phosphate</keyword>
<sequence length="412" mass="45840">MTKSQANTSSSAPPKVDGLDFGFNVPLDRAELSSAKWEYEIARKGDPTLLCFGTAEMDYRAAPPICAALERVAKAGHFGYPYKRVSYYEAIIGYFNRHFSWSIQKDWIASNVGIYPSMQPIIDELTSPGDEIIYQPPVHHIFPEVITAAGRTAVANPLVKRGTRYEMDFEDLAAKTTARTKILLLCSPHNPVGRVWTREELERLNAFCLERGVIVVADEVYCSLVFEGVEFTPFAGLSQSASLNSITLVSASKSFNVTGLKHSLFVAENPDLRDAYMRGLKRNNLYFGGCIFGQAATEAAFRDCDDWSLAAVRYIQGNFEYLRSFIEKHLPLVTVTTPEATYFAWLDFGRLGLSVDELRSFFEDEAHVVVTLGEPLGAGGKGHARFNLGTTRSLVEEGLHRIAQAYERRTAS</sequence>
<comment type="cofactor">
    <cofactor evidence="1">
        <name>pyridoxal 5'-phosphate</name>
        <dbReference type="ChEBI" id="CHEBI:597326"/>
    </cofactor>
</comment>
<keyword evidence="7" id="KW-0032">Aminotransferase</keyword>
<geneLocation type="plasmid" evidence="8">
    <name>prln1</name>
</geneLocation>
<dbReference type="GO" id="GO:0008483">
    <property type="term" value="F:transaminase activity"/>
    <property type="evidence" value="ECO:0007669"/>
    <property type="project" value="UniProtKB-KW"/>
</dbReference>
<dbReference type="InterPro" id="IPR004839">
    <property type="entry name" value="Aminotransferase_I/II_large"/>
</dbReference>
<evidence type="ECO:0000259" key="6">
    <source>
        <dbReference type="Pfam" id="PF00155"/>
    </source>
</evidence>
<protein>
    <recommendedName>
        <fullName evidence="2">cysteine-S-conjugate beta-lyase</fullName>
        <ecNumber evidence="2">4.4.1.13</ecNumber>
    </recommendedName>
</protein>
<proteinExistence type="inferred from homology"/>
<dbReference type="EMBL" id="CP025013">
    <property type="protein sequence ID" value="AUW46057.1"/>
    <property type="molecule type" value="Genomic_DNA"/>
</dbReference>
<evidence type="ECO:0000256" key="4">
    <source>
        <dbReference type="ARBA" id="ARBA00023239"/>
    </source>
</evidence>